<keyword evidence="3" id="KW-1185">Reference proteome</keyword>
<dbReference type="AlphaFoldDB" id="A0A848DGL5"/>
<dbReference type="InterPro" id="IPR050397">
    <property type="entry name" value="Env_Response_Regulators"/>
</dbReference>
<evidence type="ECO:0000313" key="3">
    <source>
        <dbReference type="Proteomes" id="UP000586918"/>
    </source>
</evidence>
<dbReference type="EMBL" id="JAAXKZ010000022">
    <property type="protein sequence ID" value="NMH91673.1"/>
    <property type="molecule type" value="Genomic_DNA"/>
</dbReference>
<protein>
    <submittedName>
        <fullName evidence="2">Cyclic nucleotide-binding domain-containing protein</fullName>
    </submittedName>
</protein>
<dbReference type="CDD" id="cd00038">
    <property type="entry name" value="CAP_ED"/>
    <property type="match status" value="1"/>
</dbReference>
<reference evidence="2 3" key="1">
    <citation type="submission" date="2020-04" db="EMBL/GenBank/DDBJ databases">
        <authorList>
            <person name="Klaysubun C."/>
            <person name="Duangmal K."/>
            <person name="Lipun K."/>
        </authorList>
    </citation>
    <scope>NUCLEOTIDE SEQUENCE [LARGE SCALE GENOMIC DNA]</scope>
    <source>
        <strain evidence="2 3">DSM 45300</strain>
    </source>
</reference>
<dbReference type="InterPro" id="IPR014710">
    <property type="entry name" value="RmlC-like_jellyroll"/>
</dbReference>
<dbReference type="Pfam" id="PF00027">
    <property type="entry name" value="cNMP_binding"/>
    <property type="match status" value="1"/>
</dbReference>
<proteinExistence type="predicted"/>
<dbReference type="SMART" id="SM00100">
    <property type="entry name" value="cNMP"/>
    <property type="match status" value="1"/>
</dbReference>
<dbReference type="SUPFAM" id="SSF51206">
    <property type="entry name" value="cAMP-binding domain-like"/>
    <property type="match status" value="1"/>
</dbReference>
<dbReference type="PROSITE" id="PS50042">
    <property type="entry name" value="CNMP_BINDING_3"/>
    <property type="match status" value="1"/>
</dbReference>
<sequence>MADHPVFATLGAAERVQIAAVARPVRFGAGQRVFAEGAPARGCWLLQEGRVALEVDVPGGGRVVVQTLGPGDLLGWSWFAPPYRWQVTARALGPTSAIELDTTELRAMADQDPRFGYALARTLFAASLERLQATRARLLDLRRRPDEPRGRAAPR</sequence>
<comment type="caution">
    <text evidence="2">The sequence shown here is derived from an EMBL/GenBank/DDBJ whole genome shotgun (WGS) entry which is preliminary data.</text>
</comment>
<dbReference type="GO" id="GO:0003700">
    <property type="term" value="F:DNA-binding transcription factor activity"/>
    <property type="evidence" value="ECO:0007669"/>
    <property type="project" value="TreeGrafter"/>
</dbReference>
<dbReference type="GO" id="GO:0005829">
    <property type="term" value="C:cytosol"/>
    <property type="evidence" value="ECO:0007669"/>
    <property type="project" value="TreeGrafter"/>
</dbReference>
<name>A0A848DGL5_9PSEU</name>
<dbReference type="InterPro" id="IPR018490">
    <property type="entry name" value="cNMP-bd_dom_sf"/>
</dbReference>
<dbReference type="Proteomes" id="UP000586918">
    <property type="component" value="Unassembled WGS sequence"/>
</dbReference>
<dbReference type="Gene3D" id="2.60.120.10">
    <property type="entry name" value="Jelly Rolls"/>
    <property type="match status" value="1"/>
</dbReference>
<gene>
    <name evidence="2" type="ORF">HF519_08770</name>
</gene>
<evidence type="ECO:0000259" key="1">
    <source>
        <dbReference type="PROSITE" id="PS50042"/>
    </source>
</evidence>
<accession>A0A848DGL5</accession>
<dbReference type="InterPro" id="IPR000595">
    <property type="entry name" value="cNMP-bd_dom"/>
</dbReference>
<dbReference type="PANTHER" id="PTHR24567">
    <property type="entry name" value="CRP FAMILY TRANSCRIPTIONAL REGULATORY PROTEIN"/>
    <property type="match status" value="1"/>
</dbReference>
<dbReference type="PANTHER" id="PTHR24567:SF74">
    <property type="entry name" value="HTH-TYPE TRANSCRIPTIONAL REGULATOR ARCR"/>
    <property type="match status" value="1"/>
</dbReference>
<organism evidence="2 3">
    <name type="scientific">Pseudonocardia bannensis</name>
    <dbReference type="NCBI Taxonomy" id="630973"/>
    <lineage>
        <taxon>Bacteria</taxon>
        <taxon>Bacillati</taxon>
        <taxon>Actinomycetota</taxon>
        <taxon>Actinomycetes</taxon>
        <taxon>Pseudonocardiales</taxon>
        <taxon>Pseudonocardiaceae</taxon>
        <taxon>Pseudonocardia</taxon>
    </lineage>
</organism>
<feature type="domain" description="Cyclic nucleotide-binding" evidence="1">
    <location>
        <begin position="6"/>
        <end position="75"/>
    </location>
</feature>
<evidence type="ECO:0000313" key="2">
    <source>
        <dbReference type="EMBL" id="NMH91673.1"/>
    </source>
</evidence>